<dbReference type="RefSeq" id="WP_161436774.1">
    <property type="nucleotide sequence ID" value="NZ_WXYO01000007.1"/>
</dbReference>
<reference evidence="2 3" key="1">
    <citation type="submission" date="2020-01" db="EMBL/GenBank/DDBJ databases">
        <title>Bacteria diversity of Porities sp.</title>
        <authorList>
            <person name="Wang G."/>
        </authorList>
    </citation>
    <scope>NUCLEOTIDE SEQUENCE [LARGE SCALE GENOMIC DNA]</scope>
    <source>
        <strain evidence="2 3">R33</strain>
    </source>
</reference>
<protein>
    <submittedName>
        <fullName evidence="2">Uncharacterized protein</fullName>
    </submittedName>
</protein>
<proteinExistence type="predicted"/>
<evidence type="ECO:0000313" key="3">
    <source>
        <dbReference type="Proteomes" id="UP000475249"/>
    </source>
</evidence>
<dbReference type="Proteomes" id="UP000475249">
    <property type="component" value="Unassembled WGS sequence"/>
</dbReference>
<dbReference type="AlphaFoldDB" id="A0A6L9EG46"/>
<gene>
    <name evidence="2" type="ORF">GTQ38_17180</name>
</gene>
<comment type="caution">
    <text evidence="2">The sequence shown here is derived from an EMBL/GenBank/DDBJ whole genome shotgun (WGS) entry which is preliminary data.</text>
</comment>
<evidence type="ECO:0000313" key="2">
    <source>
        <dbReference type="EMBL" id="NAS13750.1"/>
    </source>
</evidence>
<name>A0A6L9EG46_9FLAO</name>
<keyword evidence="3" id="KW-1185">Reference proteome</keyword>
<sequence>MKTLKIRFPLFVLFILTLSASCESTEACEEDNIGTIALENKRTEGNLHLYINPVRIGSNTPGDISVPPGEKASIDIPAGSPNIVVRLIVTSCSGERCMVRSTQLDEKSLDVSSCEVVNLAY</sequence>
<dbReference type="PROSITE" id="PS51257">
    <property type="entry name" value="PROKAR_LIPOPROTEIN"/>
    <property type="match status" value="1"/>
</dbReference>
<feature type="chain" id="PRO_5027090849" evidence="1">
    <location>
        <begin position="28"/>
        <end position="121"/>
    </location>
</feature>
<accession>A0A6L9EG46</accession>
<evidence type="ECO:0000256" key="1">
    <source>
        <dbReference type="SAM" id="SignalP"/>
    </source>
</evidence>
<dbReference type="EMBL" id="WXYO01000007">
    <property type="protein sequence ID" value="NAS13750.1"/>
    <property type="molecule type" value="Genomic_DNA"/>
</dbReference>
<keyword evidence="1" id="KW-0732">Signal</keyword>
<organism evidence="2 3">
    <name type="scientific">Poritiphilus flavus</name>
    <dbReference type="NCBI Taxonomy" id="2697053"/>
    <lineage>
        <taxon>Bacteria</taxon>
        <taxon>Pseudomonadati</taxon>
        <taxon>Bacteroidota</taxon>
        <taxon>Flavobacteriia</taxon>
        <taxon>Flavobacteriales</taxon>
        <taxon>Flavobacteriaceae</taxon>
        <taxon>Poritiphilus</taxon>
    </lineage>
</organism>
<feature type="signal peptide" evidence="1">
    <location>
        <begin position="1"/>
        <end position="27"/>
    </location>
</feature>